<evidence type="ECO:0000313" key="2">
    <source>
        <dbReference type="Proteomes" id="UP000045706"/>
    </source>
</evidence>
<organism evidence="1 2">
    <name type="scientific">Verticillium longisporum</name>
    <name type="common">Verticillium dahliae var. longisporum</name>
    <dbReference type="NCBI Taxonomy" id="100787"/>
    <lineage>
        <taxon>Eukaryota</taxon>
        <taxon>Fungi</taxon>
        <taxon>Dikarya</taxon>
        <taxon>Ascomycota</taxon>
        <taxon>Pezizomycotina</taxon>
        <taxon>Sordariomycetes</taxon>
        <taxon>Hypocreomycetidae</taxon>
        <taxon>Glomerellales</taxon>
        <taxon>Plectosphaerellaceae</taxon>
        <taxon>Verticillium</taxon>
    </lineage>
</organism>
<protein>
    <submittedName>
        <fullName evidence="1">Uncharacterized protein</fullName>
    </submittedName>
</protein>
<evidence type="ECO:0000313" key="1">
    <source>
        <dbReference type="EMBL" id="CRK18247.1"/>
    </source>
</evidence>
<dbReference type="EMBL" id="CVQI01008835">
    <property type="protein sequence ID" value="CRK18247.1"/>
    <property type="molecule type" value="Genomic_DNA"/>
</dbReference>
<dbReference type="AlphaFoldDB" id="A0A0G4L888"/>
<sequence length="76" mass="8202">MNPLTFALRSSSANCSATLSRRSFHSANMTLSSKLKPAARVSGRRQDVWSIVNEAATASPNQPIVNMGQGFFGYNP</sequence>
<dbReference type="Proteomes" id="UP000045706">
    <property type="component" value="Unassembled WGS sequence"/>
</dbReference>
<proteinExistence type="predicted"/>
<dbReference type="Gene3D" id="3.90.1150.10">
    <property type="entry name" value="Aspartate Aminotransferase, domain 1"/>
    <property type="match status" value="1"/>
</dbReference>
<name>A0A0G4L888_VERLO</name>
<dbReference type="InterPro" id="IPR015422">
    <property type="entry name" value="PyrdxlP-dep_Trfase_small"/>
</dbReference>
<reference evidence="2" key="1">
    <citation type="submission" date="2015-05" db="EMBL/GenBank/DDBJ databases">
        <authorList>
            <person name="Fogelqvist Johan"/>
        </authorList>
    </citation>
    <scope>NUCLEOTIDE SEQUENCE [LARGE SCALE GENOMIC DNA]</scope>
</reference>
<feature type="non-terminal residue" evidence="1">
    <location>
        <position position="76"/>
    </location>
</feature>
<gene>
    <name evidence="1" type="ORF">BN1723_017644</name>
</gene>
<accession>A0A0G4L888</accession>